<organism evidence="1 2">
    <name type="scientific">Kitasatospora cineracea</name>
    <dbReference type="NCBI Taxonomy" id="88074"/>
    <lineage>
        <taxon>Bacteria</taxon>
        <taxon>Bacillati</taxon>
        <taxon>Actinomycetota</taxon>
        <taxon>Actinomycetes</taxon>
        <taxon>Kitasatosporales</taxon>
        <taxon>Streptomycetaceae</taxon>
        <taxon>Kitasatospora</taxon>
    </lineage>
</organism>
<dbReference type="OrthoDB" id="3873979at2"/>
<dbReference type="RefSeq" id="WP_123553281.1">
    <property type="nucleotide sequence ID" value="NZ_RJVJ01000001.1"/>
</dbReference>
<comment type="caution">
    <text evidence="1">The sequence shown here is derived from an EMBL/GenBank/DDBJ whole genome shotgun (WGS) entry which is preliminary data.</text>
</comment>
<proteinExistence type="predicted"/>
<evidence type="ECO:0000313" key="1">
    <source>
        <dbReference type="EMBL" id="ROR42526.1"/>
    </source>
</evidence>
<name>A0A8G1UEK0_9ACTN</name>
<dbReference type="EMBL" id="RJVJ01000001">
    <property type="protein sequence ID" value="ROR42526.1"/>
    <property type="molecule type" value="Genomic_DNA"/>
</dbReference>
<dbReference type="Proteomes" id="UP000267408">
    <property type="component" value="Unassembled WGS sequence"/>
</dbReference>
<accession>A0A8G1UEK0</accession>
<reference evidence="1 2" key="1">
    <citation type="submission" date="2018-11" db="EMBL/GenBank/DDBJ databases">
        <title>Sequencing the genomes of 1000 actinobacteria strains.</title>
        <authorList>
            <person name="Klenk H.-P."/>
        </authorList>
    </citation>
    <scope>NUCLEOTIDE SEQUENCE [LARGE SCALE GENOMIC DNA]</scope>
    <source>
        <strain evidence="1 2">DSM 44780</strain>
    </source>
</reference>
<dbReference type="AlphaFoldDB" id="A0A8G1UEK0"/>
<evidence type="ECO:0000313" key="2">
    <source>
        <dbReference type="Proteomes" id="UP000267408"/>
    </source>
</evidence>
<protein>
    <submittedName>
        <fullName evidence="1">Uncharacterized protein</fullName>
    </submittedName>
</protein>
<sequence>MAETAETAELEQGTAQWRAHRVEAEEAAEAVETAWRLAGLPSEPGAVPVTRGSGPAAGAHVSLGGCSAATARVLAEVLTEYARLTGRLVDGRSRRVLARVFADCGVRPVSPGDGVYVVAKGLTA</sequence>
<gene>
    <name evidence="1" type="ORF">EDD39_0648</name>
</gene>